<feature type="domain" description="N6 adenine-specific DNA methyltransferase N-terminal" evidence="3">
    <location>
        <begin position="7"/>
        <end position="72"/>
    </location>
</feature>
<protein>
    <submittedName>
        <fullName evidence="4">Type I restriction-modification system subunit M N-terminal domain-containing protein</fullName>
    </submittedName>
</protein>
<dbReference type="GO" id="GO:0009307">
    <property type="term" value="P:DNA restriction-modification system"/>
    <property type="evidence" value="ECO:0007669"/>
    <property type="project" value="UniProtKB-KW"/>
</dbReference>
<comment type="caution">
    <text evidence="4">The sequence shown here is derived from an EMBL/GenBank/DDBJ whole genome shotgun (WGS) entry which is preliminary data.</text>
</comment>
<dbReference type="AlphaFoldDB" id="A0A8I1BFB1"/>
<dbReference type="PANTHER" id="PTHR42998:SF1">
    <property type="entry name" value="TYPE I RESTRICTION ENZYME HINDI METHYLASE SUBUNIT"/>
    <property type="match status" value="1"/>
</dbReference>
<feature type="non-terminal residue" evidence="4">
    <location>
        <position position="74"/>
    </location>
</feature>
<name>A0A8I1BFB1_STAEP</name>
<evidence type="ECO:0000259" key="3">
    <source>
        <dbReference type="Pfam" id="PF12161"/>
    </source>
</evidence>
<reference evidence="4" key="1">
    <citation type="submission" date="2020-11" db="EMBL/GenBank/DDBJ databases">
        <title>Molecular epidemiology and genomic profiles of multidrug-resistant bacteria collected from clinical sources in South Africa.</title>
        <authorList>
            <person name="Asante J."/>
            <person name="Amoako D.G."/>
        </authorList>
    </citation>
    <scope>NUCLEOTIDE SEQUENCE</scope>
    <source>
        <strain evidence="4">C68</strain>
    </source>
</reference>
<dbReference type="Pfam" id="PF12161">
    <property type="entry name" value="HsdM_N"/>
    <property type="match status" value="1"/>
</dbReference>
<proteinExistence type="inferred from homology"/>
<dbReference type="InterPro" id="IPR052916">
    <property type="entry name" value="Type-I_RE_MTase_Subunit"/>
</dbReference>
<comment type="similarity">
    <text evidence="1">Belongs to the N(4)/N(6)-methyltransferase family.</text>
</comment>
<evidence type="ECO:0000256" key="2">
    <source>
        <dbReference type="ARBA" id="ARBA00022747"/>
    </source>
</evidence>
<dbReference type="EMBL" id="JADPYN010000109">
    <property type="protein sequence ID" value="MBF9305124.1"/>
    <property type="molecule type" value="Genomic_DNA"/>
</dbReference>
<dbReference type="SUPFAM" id="SSF53335">
    <property type="entry name" value="S-adenosyl-L-methionine-dependent methyltransferases"/>
    <property type="match status" value="1"/>
</dbReference>
<sequence length="74" mass="8675">MATIGFEEKLWQAADKLRGSMDAAEYKNVALGLIFLKYVSDSFEEKYEELKQDPYADEEDQDEYLAENIFWVPK</sequence>
<keyword evidence="2" id="KW-0680">Restriction system</keyword>
<dbReference type="Gene3D" id="1.20.1260.30">
    <property type="match status" value="1"/>
</dbReference>
<evidence type="ECO:0000256" key="1">
    <source>
        <dbReference type="ARBA" id="ARBA00006594"/>
    </source>
</evidence>
<dbReference type="Proteomes" id="UP000622362">
    <property type="component" value="Unassembled WGS sequence"/>
</dbReference>
<evidence type="ECO:0000313" key="5">
    <source>
        <dbReference type="Proteomes" id="UP000622362"/>
    </source>
</evidence>
<evidence type="ECO:0000313" key="4">
    <source>
        <dbReference type="EMBL" id="MBF9305124.1"/>
    </source>
</evidence>
<dbReference type="InterPro" id="IPR022749">
    <property type="entry name" value="D12N6_MeTrfase_N"/>
</dbReference>
<accession>A0A8I1BFB1</accession>
<dbReference type="PANTHER" id="PTHR42998">
    <property type="entry name" value="TYPE I RESTRICTION ENZYME HINDVIIP M PROTEIN-RELATED"/>
    <property type="match status" value="1"/>
</dbReference>
<gene>
    <name evidence="4" type="ORF">I3V53_13855</name>
</gene>
<dbReference type="InterPro" id="IPR038333">
    <property type="entry name" value="T1MK-like_N_sf"/>
</dbReference>
<dbReference type="RefSeq" id="WP_196310196.1">
    <property type="nucleotide sequence ID" value="NZ_JADPYN010000109.1"/>
</dbReference>
<dbReference type="InterPro" id="IPR029063">
    <property type="entry name" value="SAM-dependent_MTases_sf"/>
</dbReference>
<organism evidence="4 5">
    <name type="scientific">Staphylococcus epidermidis</name>
    <dbReference type="NCBI Taxonomy" id="1282"/>
    <lineage>
        <taxon>Bacteria</taxon>
        <taxon>Bacillati</taxon>
        <taxon>Bacillota</taxon>
        <taxon>Bacilli</taxon>
        <taxon>Bacillales</taxon>
        <taxon>Staphylococcaceae</taxon>
        <taxon>Staphylococcus</taxon>
    </lineage>
</organism>